<feature type="binding site" evidence="12">
    <location>
        <position position="544"/>
    </location>
    <ligand>
        <name>ATP</name>
        <dbReference type="ChEBI" id="CHEBI:30616"/>
    </ligand>
</feature>
<keyword evidence="7 16" id="KW-0418">Kinase</keyword>
<sequence length="871" mass="96670">MMKVQGVGLLALVFVIVISLFVRGGEAEANTFLVNCGANASVNVDGRRWVGDLDPDSNLTVSSGIVASDSTFNGNSVQSPLYRTARIFTDSLNYTFKGTQGNCFLRLHFYPFSFQNHNVNQSSFSVEANGLKLVSEFNVPFEFSLKSPYVQSLGSNSSSFALIKEYFFNVDTDVLVIEFFPDKGSFGFVSAIEIIPVVDTVFVDSVNKVGGYGANASLKLNKRGIETMYRLNIGGSEIKPSQDELWRTWGLDAVYMLMADAGSEIKNGSNITYASGNDTSVAPLLVYESARTMSNTQVMDKRLNMSWKFQVDPDFDYMIRFHFCELEFDTANQRKFRIYINNRTAADNFDVFLRAGGKNKAFHQDYFDAFSPQINTLWIQLGPEIAAGAAGTDALLNGLEIFKLSQNGNLAHVETYSPTRGNKNSRSLILWVGIGSGIATIAILAALFMLIFCFCKRQREEPGDAKNNSPGWRPLSLVNSTAYARGSILNQNLNGSTARVGRRFTIAEIKAATDNFDDSLIIGVGGFGKVYKGEIEDGTLVAIKRANPQSQQGVTEFETEIEMLSRLRHRHLVSLIGFCDEQKEMILVYEYMANGTLRSHLFGGNLPPLSWKQRLEVCIGAARGLHYLHTGSDRGIIHRDVKTTNILLDESFVAKMADFGLSKTGPALEHTHVSTAVKGSFGYLDPEYFRRQQLTEKSDVYSLGVVLFEVVCARAVINPSLPKDQINLAEWAMRWQRQRSLETIIDPQLKGKYSPESLKKFAEIAEKCLADEGKSRPTMGEVLWHLEYVLQIHDAWLLGNDGDNSSTSQIMGTLEERESEEVQEDDDLKEKTGLALKLKDDEEFAVGETTKSVAAVVGVTEFSQLVNPQGR</sequence>
<name>A0A2R6PY98_ACTCC</name>
<dbReference type="GO" id="GO:0004674">
    <property type="term" value="F:protein serine/threonine kinase activity"/>
    <property type="evidence" value="ECO:0007669"/>
    <property type="project" value="UniProtKB-KW"/>
</dbReference>
<dbReference type="GO" id="GO:0016020">
    <property type="term" value="C:membrane"/>
    <property type="evidence" value="ECO:0007669"/>
    <property type="project" value="UniProtKB-SubCell"/>
</dbReference>
<dbReference type="FunFam" id="3.30.200.20:FF:000039">
    <property type="entry name" value="receptor-like protein kinase FERONIA"/>
    <property type="match status" value="1"/>
</dbReference>
<evidence type="ECO:0000256" key="7">
    <source>
        <dbReference type="ARBA" id="ARBA00022777"/>
    </source>
</evidence>
<keyword evidence="4 13" id="KW-0812">Transmembrane</keyword>
<reference evidence="17" key="2">
    <citation type="journal article" date="2018" name="BMC Genomics">
        <title>A manually annotated Actinidia chinensis var. chinensis (kiwifruit) genome highlights the challenges associated with draft genomes and gene prediction in plants.</title>
        <authorList>
            <person name="Pilkington S.M."/>
            <person name="Crowhurst R."/>
            <person name="Hilario E."/>
            <person name="Nardozza S."/>
            <person name="Fraser L."/>
            <person name="Peng Y."/>
            <person name="Gunaseelan K."/>
            <person name="Simpson R."/>
            <person name="Tahir J."/>
            <person name="Deroles S.C."/>
            <person name="Templeton K."/>
            <person name="Luo Z."/>
            <person name="Davy M."/>
            <person name="Cheng C."/>
            <person name="McNeilage M."/>
            <person name="Scaglione D."/>
            <person name="Liu Y."/>
            <person name="Zhang Q."/>
            <person name="Datson P."/>
            <person name="De Silva N."/>
            <person name="Gardiner S.E."/>
            <person name="Bassett H."/>
            <person name="Chagne D."/>
            <person name="McCallum J."/>
            <person name="Dzierzon H."/>
            <person name="Deng C."/>
            <person name="Wang Y.Y."/>
            <person name="Barron L."/>
            <person name="Manako K."/>
            <person name="Bowen J."/>
            <person name="Foster T.M."/>
            <person name="Erridge Z.A."/>
            <person name="Tiffin H."/>
            <person name="Waite C.N."/>
            <person name="Davies K.M."/>
            <person name="Grierson E.P."/>
            <person name="Laing W.A."/>
            <person name="Kirk R."/>
            <person name="Chen X."/>
            <person name="Wood M."/>
            <person name="Montefiori M."/>
            <person name="Brummell D.A."/>
            <person name="Schwinn K.E."/>
            <person name="Catanach A."/>
            <person name="Fullerton C."/>
            <person name="Li D."/>
            <person name="Meiyalaghan S."/>
            <person name="Nieuwenhuizen N."/>
            <person name="Read N."/>
            <person name="Prakash R."/>
            <person name="Hunter D."/>
            <person name="Zhang H."/>
            <person name="McKenzie M."/>
            <person name="Knabel M."/>
            <person name="Harris A."/>
            <person name="Allan A.C."/>
            <person name="Gleave A."/>
            <person name="Chen A."/>
            <person name="Janssen B.J."/>
            <person name="Plunkett B."/>
            <person name="Ampomah-Dwamena C."/>
            <person name="Voogd C."/>
            <person name="Leif D."/>
            <person name="Lafferty D."/>
            <person name="Souleyre E.J.F."/>
            <person name="Varkonyi-Gasic E."/>
            <person name="Gambi F."/>
            <person name="Hanley J."/>
            <person name="Yao J.L."/>
            <person name="Cheung J."/>
            <person name="David K.M."/>
            <person name="Warren B."/>
            <person name="Marsh K."/>
            <person name="Snowden K.C."/>
            <person name="Lin-Wang K."/>
            <person name="Brian L."/>
            <person name="Martinez-Sanchez M."/>
            <person name="Wang M."/>
            <person name="Ileperuma N."/>
            <person name="Macnee N."/>
            <person name="Campin R."/>
            <person name="McAtee P."/>
            <person name="Drummond R.S.M."/>
            <person name="Espley R.V."/>
            <person name="Ireland H.S."/>
            <person name="Wu R."/>
            <person name="Atkinson R.G."/>
            <person name="Karunairetnam S."/>
            <person name="Bulley S."/>
            <person name="Chunkath S."/>
            <person name="Hanley Z."/>
            <person name="Storey R."/>
            <person name="Thrimawithana A.H."/>
            <person name="Thomson S."/>
            <person name="David C."/>
            <person name="Testolin R."/>
            <person name="Huang H."/>
            <person name="Hellens R.P."/>
            <person name="Schaffer R.J."/>
        </authorList>
    </citation>
    <scope>NUCLEOTIDE SEQUENCE [LARGE SCALE GENOMIC DNA]</scope>
    <source>
        <strain evidence="17">cv. Red5</strain>
    </source>
</reference>
<dbReference type="OMA" id="LWRTWEV"/>
<dbReference type="CDD" id="cd14066">
    <property type="entry name" value="STKc_IRAK"/>
    <property type="match status" value="1"/>
</dbReference>
<dbReference type="Proteomes" id="UP000241394">
    <property type="component" value="Chromosome LG22"/>
</dbReference>
<keyword evidence="10 13" id="KW-0472">Membrane</keyword>
<dbReference type="STRING" id="1590841.A0A2R6PY98"/>
<dbReference type="Gene3D" id="3.30.200.20">
    <property type="entry name" value="Phosphorylase Kinase, domain 1"/>
    <property type="match status" value="1"/>
</dbReference>
<evidence type="ECO:0000256" key="6">
    <source>
        <dbReference type="ARBA" id="ARBA00022741"/>
    </source>
</evidence>
<accession>A0A2R6PY98</accession>
<keyword evidence="6 12" id="KW-0547">Nucleotide-binding</keyword>
<dbReference type="InterPro" id="IPR024788">
    <property type="entry name" value="Malectin-like_Carb-bd_dom"/>
</dbReference>
<gene>
    <name evidence="16" type="ORF">CEY00_Acc25247</name>
</gene>
<dbReference type="Gene3D" id="1.10.510.10">
    <property type="entry name" value="Transferase(Phosphotransferase) domain 1"/>
    <property type="match status" value="1"/>
</dbReference>
<dbReference type="PANTHER" id="PTHR47989">
    <property type="entry name" value="OS01G0750732 PROTEIN"/>
    <property type="match status" value="1"/>
</dbReference>
<feature type="chain" id="PRO_5015351401" evidence="14">
    <location>
        <begin position="28"/>
        <end position="871"/>
    </location>
</feature>
<keyword evidence="9 13" id="KW-1133">Transmembrane helix</keyword>
<comment type="subcellular location">
    <subcellularLocation>
        <location evidence="1">Membrane</location>
        <topology evidence="1">Single-pass membrane protein</topology>
    </subcellularLocation>
</comment>
<proteinExistence type="predicted"/>
<dbReference type="SUPFAM" id="SSF56112">
    <property type="entry name" value="Protein kinase-like (PK-like)"/>
    <property type="match status" value="1"/>
</dbReference>
<comment type="caution">
    <text evidence="16">The sequence shown here is derived from an EMBL/GenBank/DDBJ whole genome shotgun (WGS) entry which is preliminary data.</text>
</comment>
<dbReference type="SMART" id="SM00220">
    <property type="entry name" value="S_TKc"/>
    <property type="match status" value="1"/>
</dbReference>
<dbReference type="GO" id="GO:0005524">
    <property type="term" value="F:ATP binding"/>
    <property type="evidence" value="ECO:0007669"/>
    <property type="project" value="UniProtKB-UniRule"/>
</dbReference>
<evidence type="ECO:0000256" key="5">
    <source>
        <dbReference type="ARBA" id="ARBA00022729"/>
    </source>
</evidence>
<keyword evidence="5 14" id="KW-0732">Signal</keyword>
<evidence type="ECO:0000256" key="10">
    <source>
        <dbReference type="ARBA" id="ARBA00023136"/>
    </source>
</evidence>
<evidence type="ECO:0000256" key="11">
    <source>
        <dbReference type="ARBA" id="ARBA00023180"/>
    </source>
</evidence>
<dbReference type="FunFam" id="1.10.510.10:FF:000058">
    <property type="entry name" value="Receptor-like protein kinase FERONIA"/>
    <property type="match status" value="1"/>
</dbReference>
<evidence type="ECO:0000256" key="12">
    <source>
        <dbReference type="PROSITE-ProRule" id="PRU10141"/>
    </source>
</evidence>
<dbReference type="PROSITE" id="PS50011">
    <property type="entry name" value="PROTEIN_KINASE_DOM"/>
    <property type="match status" value="1"/>
</dbReference>
<dbReference type="InterPro" id="IPR011009">
    <property type="entry name" value="Kinase-like_dom_sf"/>
</dbReference>
<evidence type="ECO:0000259" key="15">
    <source>
        <dbReference type="PROSITE" id="PS50011"/>
    </source>
</evidence>
<dbReference type="Pfam" id="PF12819">
    <property type="entry name" value="Malectin_like"/>
    <property type="match status" value="1"/>
</dbReference>
<keyword evidence="17" id="KW-1185">Reference proteome</keyword>
<evidence type="ECO:0000256" key="2">
    <source>
        <dbReference type="ARBA" id="ARBA00022527"/>
    </source>
</evidence>
<evidence type="ECO:0000256" key="1">
    <source>
        <dbReference type="ARBA" id="ARBA00004167"/>
    </source>
</evidence>
<feature type="signal peptide" evidence="14">
    <location>
        <begin position="1"/>
        <end position="27"/>
    </location>
</feature>
<dbReference type="InterPro" id="IPR000719">
    <property type="entry name" value="Prot_kinase_dom"/>
</dbReference>
<dbReference type="OrthoDB" id="738486at2759"/>
<dbReference type="PROSITE" id="PS00107">
    <property type="entry name" value="PROTEIN_KINASE_ATP"/>
    <property type="match status" value="1"/>
</dbReference>
<feature type="transmembrane region" description="Helical" evidence="13">
    <location>
        <begin position="428"/>
        <end position="454"/>
    </location>
</feature>
<keyword evidence="2" id="KW-0723">Serine/threonine-protein kinase</keyword>
<dbReference type="Gramene" id="PSR98724">
    <property type="protein sequence ID" value="PSR98724"/>
    <property type="gene ID" value="CEY00_Acc25247"/>
</dbReference>
<evidence type="ECO:0000256" key="9">
    <source>
        <dbReference type="ARBA" id="ARBA00022989"/>
    </source>
</evidence>
<organism evidence="16 17">
    <name type="scientific">Actinidia chinensis var. chinensis</name>
    <name type="common">Chinese soft-hair kiwi</name>
    <dbReference type="NCBI Taxonomy" id="1590841"/>
    <lineage>
        <taxon>Eukaryota</taxon>
        <taxon>Viridiplantae</taxon>
        <taxon>Streptophyta</taxon>
        <taxon>Embryophyta</taxon>
        <taxon>Tracheophyta</taxon>
        <taxon>Spermatophyta</taxon>
        <taxon>Magnoliopsida</taxon>
        <taxon>eudicotyledons</taxon>
        <taxon>Gunneridae</taxon>
        <taxon>Pentapetalae</taxon>
        <taxon>asterids</taxon>
        <taxon>Ericales</taxon>
        <taxon>Actinidiaceae</taxon>
        <taxon>Actinidia</taxon>
    </lineage>
</organism>
<protein>
    <submittedName>
        <fullName evidence="16">Receptor-like protein kinase</fullName>
    </submittedName>
</protein>
<evidence type="ECO:0000256" key="13">
    <source>
        <dbReference type="SAM" id="Phobius"/>
    </source>
</evidence>
<dbReference type="FunFam" id="2.60.120.430:FF:000001">
    <property type="entry name" value="Receptor-like protein kinase FERONIA"/>
    <property type="match status" value="1"/>
</dbReference>
<evidence type="ECO:0000313" key="17">
    <source>
        <dbReference type="Proteomes" id="UP000241394"/>
    </source>
</evidence>
<dbReference type="FunFam" id="2.60.120.430:FF:000003">
    <property type="entry name" value="FERONIA receptor-like kinase"/>
    <property type="match status" value="1"/>
</dbReference>
<evidence type="ECO:0000313" key="16">
    <source>
        <dbReference type="EMBL" id="PSR98724.1"/>
    </source>
</evidence>
<dbReference type="PANTHER" id="PTHR47989:SF62">
    <property type="entry name" value="OS05G0423500 PROTEIN"/>
    <property type="match status" value="1"/>
</dbReference>
<dbReference type="InterPro" id="IPR017441">
    <property type="entry name" value="Protein_kinase_ATP_BS"/>
</dbReference>
<dbReference type="InterPro" id="IPR001245">
    <property type="entry name" value="Ser-Thr/Tyr_kinase_cat_dom"/>
</dbReference>
<dbReference type="PROSITE" id="PS00108">
    <property type="entry name" value="PROTEIN_KINASE_ST"/>
    <property type="match status" value="1"/>
</dbReference>
<keyword evidence="16" id="KW-0675">Receptor</keyword>
<dbReference type="Pfam" id="PF07714">
    <property type="entry name" value="PK_Tyr_Ser-Thr"/>
    <property type="match status" value="1"/>
</dbReference>
<dbReference type="AlphaFoldDB" id="A0A2R6PY98"/>
<evidence type="ECO:0000256" key="4">
    <source>
        <dbReference type="ARBA" id="ARBA00022692"/>
    </source>
</evidence>
<dbReference type="FunCoup" id="A0A2R6PY98">
    <property type="interactions" value="1239"/>
</dbReference>
<dbReference type="InterPro" id="IPR008271">
    <property type="entry name" value="Ser/Thr_kinase_AS"/>
</dbReference>
<reference evidence="16 17" key="1">
    <citation type="submission" date="2017-07" db="EMBL/GenBank/DDBJ databases">
        <title>An improved, manually edited Actinidia chinensis var. chinensis (kiwifruit) genome highlights the challenges associated with draft genomes and gene prediction in plants.</title>
        <authorList>
            <person name="Pilkington S."/>
            <person name="Crowhurst R."/>
            <person name="Hilario E."/>
            <person name="Nardozza S."/>
            <person name="Fraser L."/>
            <person name="Peng Y."/>
            <person name="Gunaseelan K."/>
            <person name="Simpson R."/>
            <person name="Tahir J."/>
            <person name="Deroles S."/>
            <person name="Templeton K."/>
            <person name="Luo Z."/>
            <person name="Davy M."/>
            <person name="Cheng C."/>
            <person name="Mcneilage M."/>
            <person name="Scaglione D."/>
            <person name="Liu Y."/>
            <person name="Zhang Q."/>
            <person name="Datson P."/>
            <person name="De Silva N."/>
            <person name="Gardiner S."/>
            <person name="Bassett H."/>
            <person name="Chagne D."/>
            <person name="Mccallum J."/>
            <person name="Dzierzon H."/>
            <person name="Deng C."/>
            <person name="Wang Y.-Y."/>
            <person name="Barron N."/>
            <person name="Manako K."/>
            <person name="Bowen J."/>
            <person name="Foster T."/>
            <person name="Erridge Z."/>
            <person name="Tiffin H."/>
            <person name="Waite C."/>
            <person name="Davies K."/>
            <person name="Grierson E."/>
            <person name="Laing W."/>
            <person name="Kirk R."/>
            <person name="Chen X."/>
            <person name="Wood M."/>
            <person name="Montefiori M."/>
            <person name="Brummell D."/>
            <person name="Schwinn K."/>
            <person name="Catanach A."/>
            <person name="Fullerton C."/>
            <person name="Li D."/>
            <person name="Meiyalaghan S."/>
            <person name="Nieuwenhuizen N."/>
            <person name="Read N."/>
            <person name="Prakash R."/>
            <person name="Hunter D."/>
            <person name="Zhang H."/>
            <person name="Mckenzie M."/>
            <person name="Knabel M."/>
            <person name="Harris A."/>
            <person name="Allan A."/>
            <person name="Chen A."/>
            <person name="Janssen B."/>
            <person name="Plunkett B."/>
            <person name="Dwamena C."/>
            <person name="Voogd C."/>
            <person name="Leif D."/>
            <person name="Lafferty D."/>
            <person name="Souleyre E."/>
            <person name="Varkonyi-Gasic E."/>
            <person name="Gambi F."/>
            <person name="Hanley J."/>
            <person name="Yao J.-L."/>
            <person name="Cheung J."/>
            <person name="David K."/>
            <person name="Warren B."/>
            <person name="Marsh K."/>
            <person name="Snowden K."/>
            <person name="Lin-Wang K."/>
            <person name="Brian L."/>
            <person name="Martinez-Sanchez M."/>
            <person name="Wang M."/>
            <person name="Ileperuma N."/>
            <person name="Macnee N."/>
            <person name="Campin R."/>
            <person name="Mcatee P."/>
            <person name="Drummond R."/>
            <person name="Espley R."/>
            <person name="Ireland H."/>
            <person name="Wu R."/>
            <person name="Atkinson R."/>
            <person name="Karunairetnam S."/>
            <person name="Bulley S."/>
            <person name="Chunkath S."/>
            <person name="Hanley Z."/>
            <person name="Storey R."/>
            <person name="Thrimawithana A."/>
            <person name="Thomson S."/>
            <person name="David C."/>
            <person name="Testolin R."/>
        </authorList>
    </citation>
    <scope>NUCLEOTIDE SEQUENCE [LARGE SCALE GENOMIC DNA]</scope>
    <source>
        <strain evidence="17">cv. Red5</strain>
        <tissue evidence="16">Young leaf</tissue>
    </source>
</reference>
<keyword evidence="8 12" id="KW-0067">ATP-binding</keyword>
<dbReference type="EMBL" id="NKQK01000022">
    <property type="protein sequence ID" value="PSR98724.1"/>
    <property type="molecule type" value="Genomic_DNA"/>
</dbReference>
<dbReference type="Gene3D" id="2.60.120.430">
    <property type="entry name" value="Galactose-binding lectin"/>
    <property type="match status" value="2"/>
</dbReference>
<feature type="domain" description="Protein kinase" evidence="15">
    <location>
        <begin position="516"/>
        <end position="788"/>
    </location>
</feature>
<evidence type="ECO:0000256" key="3">
    <source>
        <dbReference type="ARBA" id="ARBA00022679"/>
    </source>
</evidence>
<dbReference type="InParanoid" id="A0A2R6PY98"/>
<evidence type="ECO:0000256" key="8">
    <source>
        <dbReference type="ARBA" id="ARBA00022840"/>
    </source>
</evidence>
<keyword evidence="11" id="KW-0325">Glycoprotein</keyword>
<keyword evidence="3" id="KW-0808">Transferase</keyword>
<evidence type="ECO:0000256" key="14">
    <source>
        <dbReference type="SAM" id="SignalP"/>
    </source>
</evidence>